<dbReference type="Gene3D" id="1.25.40.420">
    <property type="match status" value="1"/>
</dbReference>
<dbReference type="Proteomes" id="UP000887578">
    <property type="component" value="Unplaced"/>
</dbReference>
<dbReference type="PANTHER" id="PTHR24410:SF23">
    <property type="entry name" value="BTB DOMAIN-CONTAINING PROTEIN-RELATED"/>
    <property type="match status" value="1"/>
</dbReference>
<dbReference type="InterPro" id="IPR051481">
    <property type="entry name" value="BTB-POZ/Galectin-3-binding"/>
</dbReference>
<proteinExistence type="predicted"/>
<dbReference type="InterPro" id="IPR011705">
    <property type="entry name" value="BACK"/>
</dbReference>
<dbReference type="Gene3D" id="3.30.710.10">
    <property type="entry name" value="Potassium Channel Kv1.1, Chain A"/>
    <property type="match status" value="1"/>
</dbReference>
<reference evidence="3" key="1">
    <citation type="submission" date="2022-11" db="UniProtKB">
        <authorList>
            <consortium name="WormBaseParasite"/>
        </authorList>
    </citation>
    <scope>IDENTIFICATION</scope>
</reference>
<evidence type="ECO:0000313" key="2">
    <source>
        <dbReference type="Proteomes" id="UP000887578"/>
    </source>
</evidence>
<keyword evidence="2" id="KW-1185">Reference proteome</keyword>
<name>A0A914QT11_9BILA</name>
<dbReference type="PROSITE" id="PS50097">
    <property type="entry name" value="BTB"/>
    <property type="match status" value="1"/>
</dbReference>
<organism evidence="2 3">
    <name type="scientific">Panagrolaimus davidi</name>
    <dbReference type="NCBI Taxonomy" id="227884"/>
    <lineage>
        <taxon>Eukaryota</taxon>
        <taxon>Metazoa</taxon>
        <taxon>Ecdysozoa</taxon>
        <taxon>Nematoda</taxon>
        <taxon>Chromadorea</taxon>
        <taxon>Rhabditida</taxon>
        <taxon>Tylenchina</taxon>
        <taxon>Panagrolaimomorpha</taxon>
        <taxon>Panagrolaimoidea</taxon>
        <taxon>Panagrolaimidae</taxon>
        <taxon>Panagrolaimus</taxon>
    </lineage>
</organism>
<dbReference type="InterPro" id="IPR011333">
    <property type="entry name" value="SKP1/BTB/POZ_sf"/>
</dbReference>
<dbReference type="AlphaFoldDB" id="A0A914QT11"/>
<dbReference type="SMART" id="SM00225">
    <property type="entry name" value="BTB"/>
    <property type="match status" value="1"/>
</dbReference>
<dbReference type="Pfam" id="PF07707">
    <property type="entry name" value="BACK"/>
    <property type="match status" value="1"/>
</dbReference>
<evidence type="ECO:0000259" key="1">
    <source>
        <dbReference type="PROSITE" id="PS50097"/>
    </source>
</evidence>
<feature type="domain" description="BTB" evidence="1">
    <location>
        <begin position="45"/>
        <end position="113"/>
    </location>
</feature>
<protein>
    <submittedName>
        <fullName evidence="3">BTB domain-containing protein</fullName>
    </submittedName>
</protein>
<evidence type="ECO:0000313" key="3">
    <source>
        <dbReference type="WBParaSite" id="PDA_v2.g6677.t1"/>
    </source>
</evidence>
<dbReference type="SUPFAM" id="SSF54695">
    <property type="entry name" value="POZ domain"/>
    <property type="match status" value="1"/>
</dbReference>
<accession>A0A914QT11</accession>
<dbReference type="WBParaSite" id="PDA_v2.g6677.t1">
    <property type="protein sequence ID" value="PDA_v2.g6677.t1"/>
    <property type="gene ID" value="PDA_v2.g6677"/>
</dbReference>
<dbReference type="PANTHER" id="PTHR24410">
    <property type="entry name" value="HL07962P-RELATED"/>
    <property type="match status" value="1"/>
</dbReference>
<dbReference type="Pfam" id="PF00651">
    <property type="entry name" value="BTB"/>
    <property type="match status" value="1"/>
</dbReference>
<dbReference type="InterPro" id="IPR000210">
    <property type="entry name" value="BTB/POZ_dom"/>
</dbReference>
<sequence>MAYFDDSYVDRTNRPKVSVLQNNAYQLQLQRYEIFKEQNPETGNFDLTLEFSDGKKLYVHKFHIISVSETLNAMLSDRWLNNGDETVKIESYSSENFFQFLSFLYSGGCDLTNENVFQLTDMAEFYGIQTLRDFCDSFLSKMECTMENFFDMIELQERYSLKDFNVSLQYFFGRNFKALIGAQKFLTLKKSVIKLLLSFKRSSDSEEDFFKAVYKWAEGQALIKHAASVEQDFNMDGAIKNELSEILPLLKFGRMKYEFVKSLIDEKKFLFSLSESIQVLSVSKRLWDTWARNNDEEDMIKLVYELAEKQALETQKIDPETDLKDAIKKELDEIIPVIDFSKIRFRFLKVFLADKEYLFSPKQLCKALSMSLKQNKDEEQNAFQKVYELAEKEAIKKQQLSLGDNCELNKIIKEELSEVLEIFHYDNMLFGFLIEFIVPKSFLFPVRKLYGMLWRTAGVNDHETLFSTAYKLAETEVSKMQSLSAHPDFNFNGLLKKQLYDLLLYQIKFPRMKLEFIIQNIVEKRFLFSSSEMYNHLVKCQRNPEQEEIFFKALYSVAEKYVLEKQEANPAEMFNLKVAVFKELSEYIPHVKFDQMSLEYLSDFVVEKGFIFKAENLKKLIVNARKRYNNEEQLFEIIYGLIEKQTHAKKLFWFNNNANFNFAKTMKTDLSEIIPYIEFYQMSKTFLTDFVVKNGVLSVDESERLFSYRIVVENDGKTLTGAFVDVFGIQKAIEPDGYGFSVLSSSNKQRFFRLKFEIPKTPSAVKKMKGVEWYLALEKCGTLVLQSYGHVKATDYLIAEMQTRDDFTLSKGSWTTLKSFVKTDD</sequence>